<dbReference type="SUPFAM" id="SSF52266">
    <property type="entry name" value="SGNH hydrolase"/>
    <property type="match status" value="1"/>
</dbReference>
<sequence length="148" mass="16666">MESRKKIIFLGDSITDAGHDLQMAPEGQSRLGDGYVSRIAAMLGVDEVDTADREGTRARIVCMGPFIFPWPLEYRNWIPLIREIEEVERAAATEAGALFIPLHDLLSREAGIAGYDRITVDGVHLTGRGAELIAREWLRRTEFRKKEQ</sequence>
<reference evidence="1 2" key="1">
    <citation type="journal article" date="2021" name="Sci. Rep.">
        <title>The distribution of antibiotic resistance genes in chicken gut microbiota commensals.</title>
        <authorList>
            <person name="Juricova H."/>
            <person name="Matiasovicova J."/>
            <person name="Kubasova T."/>
            <person name="Cejkova D."/>
            <person name="Rychlik I."/>
        </authorList>
    </citation>
    <scope>NUCLEOTIDE SEQUENCE [LARGE SCALE GENOMIC DNA]</scope>
    <source>
        <strain evidence="1 2">An773</strain>
    </source>
</reference>
<gene>
    <name evidence="1" type="ORF">H7U36_03485</name>
</gene>
<name>A0ABS2E6B7_9FIRM</name>
<dbReference type="InterPro" id="IPR008265">
    <property type="entry name" value="Lipase_GDSL_AS"/>
</dbReference>
<dbReference type="InterPro" id="IPR036514">
    <property type="entry name" value="SGNH_hydro_sf"/>
</dbReference>
<evidence type="ECO:0008006" key="3">
    <source>
        <dbReference type="Google" id="ProtNLM"/>
    </source>
</evidence>
<comment type="caution">
    <text evidence="1">The sequence shown here is derived from an EMBL/GenBank/DDBJ whole genome shotgun (WGS) entry which is preliminary data.</text>
</comment>
<dbReference type="EMBL" id="JACLYY010000002">
    <property type="protein sequence ID" value="MBM6737170.1"/>
    <property type="molecule type" value="Genomic_DNA"/>
</dbReference>
<dbReference type="Proteomes" id="UP000716906">
    <property type="component" value="Unassembled WGS sequence"/>
</dbReference>
<dbReference type="RefSeq" id="WP_205155714.1">
    <property type="nucleotide sequence ID" value="NZ_JACLYY010000002.1"/>
</dbReference>
<keyword evidence="2" id="KW-1185">Reference proteome</keyword>
<evidence type="ECO:0000313" key="1">
    <source>
        <dbReference type="EMBL" id="MBM6737170.1"/>
    </source>
</evidence>
<dbReference type="Gene3D" id="3.40.50.1110">
    <property type="entry name" value="SGNH hydrolase"/>
    <property type="match status" value="2"/>
</dbReference>
<dbReference type="PROSITE" id="PS01098">
    <property type="entry name" value="LIPASE_GDSL_SER"/>
    <property type="match status" value="1"/>
</dbReference>
<protein>
    <recommendedName>
        <fullName evidence="3">SGNH hydrolase-type esterase domain-containing protein</fullName>
    </recommendedName>
</protein>
<proteinExistence type="predicted"/>
<organism evidence="1 2">
    <name type="scientific">Faecalicatena fissicatena</name>
    <dbReference type="NCBI Taxonomy" id="290055"/>
    <lineage>
        <taxon>Bacteria</taxon>
        <taxon>Bacillati</taxon>
        <taxon>Bacillota</taxon>
        <taxon>Clostridia</taxon>
        <taxon>Lachnospirales</taxon>
        <taxon>Lachnospiraceae</taxon>
        <taxon>Faecalicatena</taxon>
    </lineage>
</organism>
<evidence type="ECO:0000313" key="2">
    <source>
        <dbReference type="Proteomes" id="UP000716906"/>
    </source>
</evidence>
<accession>A0ABS2E6B7</accession>